<feature type="transmembrane region" description="Helical" evidence="15">
    <location>
        <begin position="68"/>
        <end position="93"/>
    </location>
</feature>
<dbReference type="InterPro" id="IPR043130">
    <property type="entry name" value="CDP-OH_PTrfase_TM_dom"/>
</dbReference>
<dbReference type="InterPro" id="IPR050324">
    <property type="entry name" value="CDP-alcohol_PTase-I"/>
</dbReference>
<comment type="pathway">
    <text evidence="3">Lipid metabolism.</text>
</comment>
<evidence type="ECO:0000256" key="6">
    <source>
        <dbReference type="ARBA" id="ARBA00022679"/>
    </source>
</evidence>
<sequence>MNLPNALTMVRFVLIPVFLALFFFGERFAAFGIWLLAGLTDILDGYLARKHNMVTSVGMLLDPLADKLMMLTVMLSLLWAGDLSIAAAVAMLVRDAGMIAGAALMHFKGKRTVPANWMGKLTTVLYYIAILFIYFQWPQAHAILWGVILFSFVTTFMYLVLVIRVNRKSEA</sequence>
<evidence type="ECO:0000256" key="4">
    <source>
        <dbReference type="ARBA" id="ARBA00010441"/>
    </source>
</evidence>
<evidence type="ECO:0000256" key="7">
    <source>
        <dbReference type="ARBA" id="ARBA00022692"/>
    </source>
</evidence>
<evidence type="ECO:0000256" key="14">
    <source>
        <dbReference type="RuleBase" id="RU003750"/>
    </source>
</evidence>
<feature type="transmembrane region" description="Helical" evidence="15">
    <location>
        <begin position="143"/>
        <end position="163"/>
    </location>
</feature>
<evidence type="ECO:0000256" key="12">
    <source>
        <dbReference type="ARBA" id="ARBA00023264"/>
    </source>
</evidence>
<keyword evidence="5" id="KW-0444">Lipid biosynthesis</keyword>
<evidence type="ECO:0000256" key="13">
    <source>
        <dbReference type="ARBA" id="ARBA00033018"/>
    </source>
</evidence>
<proteinExistence type="inferred from homology"/>
<dbReference type="GO" id="GO:0016020">
    <property type="term" value="C:membrane"/>
    <property type="evidence" value="ECO:0007669"/>
    <property type="project" value="UniProtKB-SubCell"/>
</dbReference>
<keyword evidence="6 14" id="KW-0808">Transferase</keyword>
<dbReference type="AlphaFoldDB" id="A0A3A3GPD9"/>
<evidence type="ECO:0000256" key="9">
    <source>
        <dbReference type="ARBA" id="ARBA00023098"/>
    </source>
</evidence>
<evidence type="ECO:0000256" key="11">
    <source>
        <dbReference type="ARBA" id="ARBA00023209"/>
    </source>
</evidence>
<comment type="similarity">
    <text evidence="4 14">Belongs to the CDP-alcohol phosphatidyltransferase class-I family.</text>
</comment>
<evidence type="ECO:0000256" key="8">
    <source>
        <dbReference type="ARBA" id="ARBA00022989"/>
    </source>
</evidence>
<evidence type="ECO:0000256" key="1">
    <source>
        <dbReference type="ARBA" id="ARBA00003973"/>
    </source>
</evidence>
<keyword evidence="10 15" id="KW-0472">Membrane</keyword>
<dbReference type="InterPro" id="IPR048254">
    <property type="entry name" value="CDP_ALCOHOL_P_TRANSF_CS"/>
</dbReference>
<dbReference type="InterPro" id="IPR000462">
    <property type="entry name" value="CDP-OH_P_trans"/>
</dbReference>
<evidence type="ECO:0000313" key="17">
    <source>
        <dbReference type="Proteomes" id="UP000266177"/>
    </source>
</evidence>
<keyword evidence="9" id="KW-0443">Lipid metabolism</keyword>
<dbReference type="PIRSF" id="PIRSF000847">
    <property type="entry name" value="Phos_ph_gly_syn"/>
    <property type="match status" value="1"/>
</dbReference>
<comment type="function">
    <text evidence="1">This protein catalyzes the committed step to the synthesis of the acidic phospholipids.</text>
</comment>
<evidence type="ECO:0000256" key="10">
    <source>
        <dbReference type="ARBA" id="ARBA00023136"/>
    </source>
</evidence>
<dbReference type="InterPro" id="IPR004570">
    <property type="entry name" value="Phosphatidylglycerol_P_synth"/>
</dbReference>
<dbReference type="Gene3D" id="1.20.120.1760">
    <property type="match status" value="1"/>
</dbReference>
<keyword evidence="12" id="KW-1208">Phospholipid metabolism</keyword>
<dbReference type="PANTHER" id="PTHR14269">
    <property type="entry name" value="CDP-DIACYLGLYCEROL--GLYCEROL-3-PHOSPHATE 3-PHOSPHATIDYLTRANSFERASE-RELATED"/>
    <property type="match status" value="1"/>
</dbReference>
<keyword evidence="11" id="KW-0594">Phospholipid biosynthesis</keyword>
<evidence type="ECO:0000313" key="16">
    <source>
        <dbReference type="EMBL" id="RJG24864.1"/>
    </source>
</evidence>
<evidence type="ECO:0000256" key="5">
    <source>
        <dbReference type="ARBA" id="ARBA00022516"/>
    </source>
</evidence>
<keyword evidence="7 15" id="KW-0812">Transmembrane</keyword>
<protein>
    <recommendedName>
        <fullName evidence="13">Phosphatidylglycerophosphate synthase</fullName>
    </recommendedName>
</protein>
<name>A0A3A3GPD9_PANTH</name>
<gene>
    <name evidence="16" type="ORF">DQX05_08450</name>
</gene>
<accession>A0A3A3GPD9</accession>
<feature type="transmembrane region" description="Helical" evidence="15">
    <location>
        <begin position="114"/>
        <end position="137"/>
    </location>
</feature>
<organism evidence="16 17">
    <name type="scientific">Paenibacillus thiaminolyticus</name>
    <name type="common">Bacillus thiaminolyticus</name>
    <dbReference type="NCBI Taxonomy" id="49283"/>
    <lineage>
        <taxon>Bacteria</taxon>
        <taxon>Bacillati</taxon>
        <taxon>Bacillota</taxon>
        <taxon>Bacilli</taxon>
        <taxon>Bacillales</taxon>
        <taxon>Paenibacillaceae</taxon>
        <taxon>Paenibacillus</taxon>
    </lineage>
</organism>
<feature type="transmembrane region" description="Helical" evidence="15">
    <location>
        <begin position="6"/>
        <end position="24"/>
    </location>
</feature>
<dbReference type="GO" id="GO:0008444">
    <property type="term" value="F:CDP-diacylglycerol-glycerol-3-phosphate 3-phosphatidyltransferase activity"/>
    <property type="evidence" value="ECO:0007669"/>
    <property type="project" value="InterPro"/>
</dbReference>
<evidence type="ECO:0000256" key="3">
    <source>
        <dbReference type="ARBA" id="ARBA00005189"/>
    </source>
</evidence>
<dbReference type="GO" id="GO:0006655">
    <property type="term" value="P:phosphatidylglycerol biosynthetic process"/>
    <property type="evidence" value="ECO:0007669"/>
    <property type="project" value="UniProtKB-UniPathway"/>
</dbReference>
<dbReference type="Pfam" id="PF01066">
    <property type="entry name" value="CDP-OH_P_transf"/>
    <property type="match status" value="1"/>
</dbReference>
<evidence type="ECO:0000256" key="15">
    <source>
        <dbReference type="SAM" id="Phobius"/>
    </source>
</evidence>
<comment type="caution">
    <text evidence="16">The sequence shown here is derived from an EMBL/GenBank/DDBJ whole genome shotgun (WGS) entry which is preliminary data.</text>
</comment>
<dbReference type="OrthoDB" id="9796672at2"/>
<reference evidence="16 17" key="1">
    <citation type="submission" date="2018-09" db="EMBL/GenBank/DDBJ databases">
        <title>Paenibacillus SK2017-BO5.</title>
        <authorList>
            <person name="Piskunova J.V."/>
            <person name="Dubiley S.A."/>
            <person name="Severinov K.V."/>
        </authorList>
    </citation>
    <scope>NUCLEOTIDE SEQUENCE [LARGE SCALE GENOMIC DNA]</scope>
    <source>
        <strain evidence="16 17">BO5</strain>
    </source>
</reference>
<keyword evidence="8 15" id="KW-1133">Transmembrane helix</keyword>
<dbReference type="PROSITE" id="PS00379">
    <property type="entry name" value="CDP_ALCOHOL_P_TRANSF"/>
    <property type="match status" value="1"/>
</dbReference>
<dbReference type="PANTHER" id="PTHR14269:SF11">
    <property type="entry name" value="CDP-DIACYLGLYCEROL--GLYCEROL-3-PHOSPHATE 3-PHOSPHATIDYLTRANSFERASE"/>
    <property type="match status" value="1"/>
</dbReference>
<dbReference type="EMBL" id="QYZD01000005">
    <property type="protein sequence ID" value="RJG24864.1"/>
    <property type="molecule type" value="Genomic_DNA"/>
</dbReference>
<evidence type="ECO:0000256" key="2">
    <source>
        <dbReference type="ARBA" id="ARBA00004141"/>
    </source>
</evidence>
<comment type="subcellular location">
    <subcellularLocation>
        <location evidence="2">Membrane</location>
        <topology evidence="2">Multi-pass membrane protein</topology>
    </subcellularLocation>
</comment>
<dbReference type="Proteomes" id="UP000266177">
    <property type="component" value="Unassembled WGS sequence"/>
</dbReference>
<dbReference type="UniPathway" id="UPA00084">
    <property type="reaction ID" value="UER00503"/>
</dbReference>
<dbReference type="RefSeq" id="WP_119792631.1">
    <property type="nucleotide sequence ID" value="NZ_QYZD01000005.1"/>
</dbReference>